<name>A0A2H6MUD5_9SAUR</name>
<proteinExistence type="predicted"/>
<organism evidence="1">
    <name type="scientific">Micrurus carvalhoi</name>
    <dbReference type="NCBI Taxonomy" id="3147026"/>
    <lineage>
        <taxon>Eukaryota</taxon>
        <taxon>Metazoa</taxon>
        <taxon>Chordata</taxon>
        <taxon>Craniata</taxon>
        <taxon>Vertebrata</taxon>
        <taxon>Euteleostomi</taxon>
        <taxon>Lepidosauria</taxon>
        <taxon>Squamata</taxon>
        <taxon>Bifurcata</taxon>
        <taxon>Unidentata</taxon>
        <taxon>Episquamata</taxon>
        <taxon>Toxicofera</taxon>
        <taxon>Serpentes</taxon>
        <taxon>Colubroidea</taxon>
        <taxon>Elapidae</taxon>
        <taxon>Elapinae</taxon>
        <taxon>Micrurus</taxon>
    </lineage>
</organism>
<reference evidence="1" key="2">
    <citation type="submission" date="2017-12" db="EMBL/GenBank/DDBJ databases">
        <title>Coralsnake Venomics: Analyses of Venom Gland Transcriptomes and Proteomes of Six Brazilian Taxa.</title>
        <authorList>
            <person name="Aird S.D."/>
            <person name="Jorge da Silva N."/>
            <person name="Qiu L."/>
            <person name="Villar-Briones A."/>
            <person name="Aparecida-Saddi V."/>
            <person name="Campos-Telles M.P."/>
            <person name="Grau M."/>
            <person name="Mikheyev A.S."/>
        </authorList>
    </citation>
    <scope>NUCLEOTIDE SEQUENCE</scope>
    <source>
        <tissue evidence="1">Venom_gland</tissue>
    </source>
</reference>
<protein>
    <submittedName>
        <fullName evidence="1">Uncharacterized protein</fullName>
    </submittedName>
</protein>
<sequence>MYLCIAIGPEPLRIVRCEVYQFKEEINLLPEARAPDGQGPGFGEESGGECGFPKCPPSFLAGCAAIKAGMKFPGSLPLQMTPKLFKMPGFRLPGSPALLRILGV</sequence>
<dbReference type="EMBL" id="IACI01009046">
    <property type="protein sequence ID" value="LAA17643.1"/>
    <property type="molecule type" value="Transcribed_RNA"/>
</dbReference>
<dbReference type="EMBL" id="IACI01009045">
    <property type="protein sequence ID" value="LAA17641.1"/>
    <property type="molecule type" value="Transcribed_RNA"/>
</dbReference>
<reference evidence="1" key="1">
    <citation type="submission" date="2017-07" db="EMBL/GenBank/DDBJ databases">
        <authorList>
            <person name="Mikheyev A."/>
            <person name="Grau M."/>
        </authorList>
    </citation>
    <scope>NUCLEOTIDE SEQUENCE</scope>
    <source>
        <tissue evidence="1">Venom_gland</tissue>
    </source>
</reference>
<dbReference type="AlphaFoldDB" id="A0A2H6MUD5"/>
<evidence type="ECO:0000313" key="1">
    <source>
        <dbReference type="EMBL" id="LAA17641.1"/>
    </source>
</evidence>
<accession>A0A2H6MUD5</accession>